<evidence type="ECO:0000313" key="1">
    <source>
        <dbReference type="EMBL" id="KFL60376.1"/>
    </source>
</evidence>
<dbReference type="RefSeq" id="XP_047605230.1">
    <property type="nucleotide sequence ID" value="XM_047750711.1"/>
</dbReference>
<evidence type="ECO:0000313" key="2">
    <source>
        <dbReference type="Proteomes" id="UP000008864"/>
    </source>
</evidence>
<sequence length="143" mass="14932">MCQRAGWLGQFPGLTHRGAAWLLRQDGLPSGEAVTDHLLLACGRCRVGGGQIRCLDEDMLAVVADEVCGIDLDSLDDPTAYTELDECPVVLGGVMASGLPSVVPGPCVDEDAWPVDRGAGGEQVRCGGEVLVATGQDSRVQGR</sequence>
<name>A0A080WE09_TRIRC</name>
<protein>
    <submittedName>
        <fullName evidence="1">Uncharacterized protein</fullName>
    </submittedName>
</protein>
<dbReference type="Proteomes" id="UP000008864">
    <property type="component" value="Unassembled WGS sequence"/>
</dbReference>
<reference evidence="2" key="1">
    <citation type="journal article" date="2012" name="MBio">
        <title>Comparative genome analysis of Trichophyton rubrum and related dermatophytes reveals candidate genes involved in infection.</title>
        <authorList>
            <person name="Martinez D.A."/>
            <person name="Oliver B.G."/>
            <person name="Graeser Y."/>
            <person name="Goldberg J.M."/>
            <person name="Li W."/>
            <person name="Martinez-Rossi N.M."/>
            <person name="Monod M."/>
            <person name="Shelest E."/>
            <person name="Barton R.C."/>
            <person name="Birch E."/>
            <person name="Brakhage A.A."/>
            <person name="Chen Z."/>
            <person name="Gurr S.J."/>
            <person name="Heiman D."/>
            <person name="Heitman J."/>
            <person name="Kosti I."/>
            <person name="Rossi A."/>
            <person name="Saif S."/>
            <person name="Samalova M."/>
            <person name="Saunders C.W."/>
            <person name="Shea T."/>
            <person name="Summerbell R.C."/>
            <person name="Xu J."/>
            <person name="Young S."/>
            <person name="Zeng Q."/>
            <person name="Birren B.W."/>
            <person name="Cuomo C.A."/>
            <person name="White T.C."/>
        </authorList>
    </citation>
    <scope>NUCLEOTIDE SEQUENCE [LARGE SCALE GENOMIC DNA]</scope>
    <source>
        <strain evidence="2">ATCC MYA-4607 / CBS 118892</strain>
    </source>
</reference>
<dbReference type="InParanoid" id="A0A080WE09"/>
<dbReference type="AlphaFoldDB" id="A0A080WE09"/>
<gene>
    <name evidence="1" type="ORF">TERG_11625</name>
</gene>
<dbReference type="HOGENOM" id="CLU_1807606_0_0_1"/>
<dbReference type="GeneID" id="71777038"/>
<accession>A0A080WE09</accession>
<keyword evidence="2" id="KW-1185">Reference proteome</keyword>
<dbReference type="VEuPathDB" id="FungiDB:TERG_11625"/>
<organism evidence="1 2">
    <name type="scientific">Trichophyton rubrum (strain ATCC MYA-4607 / CBS 118892)</name>
    <name type="common">Athlete's foot fungus</name>
    <dbReference type="NCBI Taxonomy" id="559305"/>
    <lineage>
        <taxon>Eukaryota</taxon>
        <taxon>Fungi</taxon>
        <taxon>Dikarya</taxon>
        <taxon>Ascomycota</taxon>
        <taxon>Pezizomycotina</taxon>
        <taxon>Eurotiomycetes</taxon>
        <taxon>Eurotiomycetidae</taxon>
        <taxon>Onygenales</taxon>
        <taxon>Arthrodermataceae</taxon>
        <taxon>Trichophyton</taxon>
    </lineage>
</organism>
<proteinExistence type="predicted"/>
<dbReference type="EMBL" id="GG700648">
    <property type="protein sequence ID" value="KFL60376.1"/>
    <property type="molecule type" value="Genomic_DNA"/>
</dbReference>